<gene>
    <name evidence="4" type="ORF">Pr1d_37570</name>
</gene>
<dbReference type="KEGG" id="bgok:Pr1d_37570"/>
<protein>
    <recommendedName>
        <fullName evidence="6">Pectate lyase</fullName>
    </recommendedName>
</protein>
<dbReference type="InterPro" id="IPR011050">
    <property type="entry name" value="Pectin_lyase_fold/virulence"/>
</dbReference>
<dbReference type="OrthoDB" id="9804686at2"/>
<dbReference type="PANTHER" id="PTHR42970">
    <property type="entry name" value="PECTATE LYASE C-RELATED"/>
    <property type="match status" value="1"/>
</dbReference>
<dbReference type="InterPro" id="IPR012334">
    <property type="entry name" value="Pectin_lyas_fold"/>
</dbReference>
<keyword evidence="2" id="KW-0325">Glycoprotein</keyword>
<evidence type="ECO:0000313" key="4">
    <source>
        <dbReference type="EMBL" id="QEG36443.1"/>
    </source>
</evidence>
<dbReference type="RefSeq" id="WP_148074783.1">
    <property type="nucleotide sequence ID" value="NZ_CP042913.1"/>
</dbReference>
<dbReference type="PANTHER" id="PTHR42970:SF1">
    <property type="entry name" value="PECTATE LYASE C-RELATED"/>
    <property type="match status" value="1"/>
</dbReference>
<sequence>MASIRNRDCPSRRVPWGSPWRLGVMLCVVMVTFIDQVSAAGLTAFPGAVGQGAASTGGRGGDVYHVTNLEDYKPHEDKKIPGSLRHAIRSAEAPRTIVFDVGGPILLKAPLQILKSDLTIAGQTAPGDGVTLWGYPLEISRGKDVVIRYLRVRLGDFHARVGDSKKLHPYKGNGDLDSSSANAINVGGDCERVILDHISASWGIDETLSVTKCRDVTVQNCIIALSLNDSFHPKGRHGYGTLIRGELTPEDQAAGVGGFTFYQNLWAHHRARNPSIGGQQRLDPGQSEADRRRTDVNLVNNVIYDWLDQPTHRSGKGEIRVNLIGNYYINGPAKDADRVFNEDDPAQTLVYQRENWIDHDQDSEHNGTQIATEKQIARTFRKLGPEDQLLSSNDDSPFPFLKDLGKNLYPAEAAYENALDSVGCSLNRDTADRALLETVISRSGRLIDSQEELRDKSGNLPGIDDIVPEERAKDFDTDGDGMPNTFELENKLNPNDPADGNGKKLSDVGYTNLEVYLARVATSRN</sequence>
<evidence type="ECO:0008006" key="6">
    <source>
        <dbReference type="Google" id="ProtNLM"/>
    </source>
</evidence>
<name>A0A5B9QR37_9BACT</name>
<keyword evidence="5" id="KW-1185">Reference proteome</keyword>
<keyword evidence="1" id="KW-0479">Metal-binding</keyword>
<dbReference type="Proteomes" id="UP000323917">
    <property type="component" value="Chromosome"/>
</dbReference>
<proteinExistence type="predicted"/>
<accession>A0A5B9QR37</accession>
<evidence type="ECO:0000256" key="2">
    <source>
        <dbReference type="ARBA" id="ARBA00023180"/>
    </source>
</evidence>
<reference evidence="4 5" key="1">
    <citation type="submission" date="2019-08" db="EMBL/GenBank/DDBJ databases">
        <title>Deep-cultivation of Planctomycetes and their phenomic and genomic characterization uncovers novel biology.</title>
        <authorList>
            <person name="Wiegand S."/>
            <person name="Jogler M."/>
            <person name="Boedeker C."/>
            <person name="Pinto D."/>
            <person name="Vollmers J."/>
            <person name="Rivas-Marin E."/>
            <person name="Kohn T."/>
            <person name="Peeters S.H."/>
            <person name="Heuer A."/>
            <person name="Rast P."/>
            <person name="Oberbeckmann S."/>
            <person name="Bunk B."/>
            <person name="Jeske O."/>
            <person name="Meyerdierks A."/>
            <person name="Storesund J.E."/>
            <person name="Kallscheuer N."/>
            <person name="Luecker S."/>
            <person name="Lage O.M."/>
            <person name="Pohl T."/>
            <person name="Merkel B.J."/>
            <person name="Hornburger P."/>
            <person name="Mueller R.-W."/>
            <person name="Bruemmer F."/>
            <person name="Labrenz M."/>
            <person name="Spormann A.M."/>
            <person name="Op den Camp H."/>
            <person name="Overmann J."/>
            <person name="Amann R."/>
            <person name="Jetten M.S.M."/>
            <person name="Mascher T."/>
            <person name="Medema M.H."/>
            <person name="Devos D.P."/>
            <person name="Kaster A.-K."/>
            <person name="Ovreas L."/>
            <person name="Rohde M."/>
            <person name="Galperin M.Y."/>
            <person name="Jogler C."/>
        </authorList>
    </citation>
    <scope>NUCLEOTIDE SEQUENCE [LARGE SCALE GENOMIC DNA]</scope>
    <source>
        <strain evidence="4 5">Pr1d</strain>
    </source>
</reference>
<dbReference type="Gene3D" id="2.160.20.10">
    <property type="entry name" value="Single-stranded right-handed beta-helix, Pectin lyase-like"/>
    <property type="match status" value="1"/>
</dbReference>
<dbReference type="SUPFAM" id="SSF51126">
    <property type="entry name" value="Pectin lyase-like"/>
    <property type="match status" value="1"/>
</dbReference>
<evidence type="ECO:0000256" key="1">
    <source>
        <dbReference type="ARBA" id="ARBA00022723"/>
    </source>
</evidence>
<dbReference type="InterPro" id="IPR052063">
    <property type="entry name" value="Polysaccharide_Lyase_1"/>
</dbReference>
<evidence type="ECO:0000256" key="3">
    <source>
        <dbReference type="SAM" id="MobiDB-lite"/>
    </source>
</evidence>
<dbReference type="GO" id="GO:0046872">
    <property type="term" value="F:metal ion binding"/>
    <property type="evidence" value="ECO:0007669"/>
    <property type="project" value="UniProtKB-KW"/>
</dbReference>
<feature type="region of interest" description="Disordered" evidence="3">
    <location>
        <begin position="474"/>
        <end position="505"/>
    </location>
</feature>
<dbReference type="EMBL" id="CP042913">
    <property type="protein sequence ID" value="QEG36443.1"/>
    <property type="molecule type" value="Genomic_DNA"/>
</dbReference>
<dbReference type="AlphaFoldDB" id="A0A5B9QR37"/>
<evidence type="ECO:0000313" key="5">
    <source>
        <dbReference type="Proteomes" id="UP000323917"/>
    </source>
</evidence>
<organism evidence="4 5">
    <name type="scientific">Bythopirellula goksoeyrii</name>
    <dbReference type="NCBI Taxonomy" id="1400387"/>
    <lineage>
        <taxon>Bacteria</taxon>
        <taxon>Pseudomonadati</taxon>
        <taxon>Planctomycetota</taxon>
        <taxon>Planctomycetia</taxon>
        <taxon>Pirellulales</taxon>
        <taxon>Lacipirellulaceae</taxon>
        <taxon>Bythopirellula</taxon>
    </lineage>
</organism>